<keyword evidence="1" id="KW-0805">Transcription regulation</keyword>
<dbReference type="EMBL" id="RBAN01000008">
    <property type="protein sequence ID" value="RKN50177.1"/>
    <property type="molecule type" value="Genomic_DNA"/>
</dbReference>
<dbReference type="Gene3D" id="1.10.357.10">
    <property type="entry name" value="Tetracycline Repressor, domain 2"/>
    <property type="match status" value="1"/>
</dbReference>
<dbReference type="Proteomes" id="UP000279968">
    <property type="component" value="Unassembled WGS sequence"/>
</dbReference>
<evidence type="ECO:0000256" key="4">
    <source>
        <dbReference type="PROSITE-ProRule" id="PRU00335"/>
    </source>
</evidence>
<dbReference type="InterPro" id="IPR050109">
    <property type="entry name" value="HTH-type_TetR-like_transc_reg"/>
</dbReference>
<evidence type="ECO:0000313" key="7">
    <source>
        <dbReference type="Proteomes" id="UP000279968"/>
    </source>
</evidence>
<dbReference type="PANTHER" id="PTHR30055:SF234">
    <property type="entry name" value="HTH-TYPE TRANSCRIPTIONAL REGULATOR BETI"/>
    <property type="match status" value="1"/>
</dbReference>
<feature type="DNA-binding region" description="H-T-H motif" evidence="4">
    <location>
        <begin position="26"/>
        <end position="45"/>
    </location>
</feature>
<dbReference type="InterPro" id="IPR009057">
    <property type="entry name" value="Homeodomain-like_sf"/>
</dbReference>
<keyword evidence="7" id="KW-1185">Reference proteome</keyword>
<evidence type="ECO:0000256" key="1">
    <source>
        <dbReference type="ARBA" id="ARBA00023015"/>
    </source>
</evidence>
<evidence type="ECO:0000256" key="2">
    <source>
        <dbReference type="ARBA" id="ARBA00023125"/>
    </source>
</evidence>
<dbReference type="RefSeq" id="WP_120783114.1">
    <property type="nucleotide sequence ID" value="NZ_JBHLUP010000005.1"/>
</dbReference>
<dbReference type="OrthoDB" id="5177743at2"/>
<dbReference type="GO" id="GO:0000976">
    <property type="term" value="F:transcription cis-regulatory region binding"/>
    <property type="evidence" value="ECO:0007669"/>
    <property type="project" value="TreeGrafter"/>
</dbReference>
<name>A0A3A9ZRU9_9ACTN</name>
<dbReference type="Pfam" id="PF00440">
    <property type="entry name" value="TetR_N"/>
    <property type="match status" value="1"/>
</dbReference>
<dbReference type="AlphaFoldDB" id="A0A3A9ZRU9"/>
<evidence type="ECO:0000259" key="5">
    <source>
        <dbReference type="PROSITE" id="PS50977"/>
    </source>
</evidence>
<evidence type="ECO:0000313" key="6">
    <source>
        <dbReference type="EMBL" id="RKN50177.1"/>
    </source>
</evidence>
<sequence>MAGDARAALLDRCVDFLKQGGFSQLSLREIAAGTGTSHRMLIYHFGSREGLLAEVVGRVEEEQRAALVSLTDGTDDPVEVSRRFWQRLADPALAPAERLFFEIYAHALYDRTWTEQFRASVVAAWTGPVEDLFAGLGFDQAEARQRARLGLAATRGLLLDLLVTGDRELLDATADLFARLVTTSRPDGRPPAAVEPGD</sequence>
<dbReference type="SUPFAM" id="SSF46689">
    <property type="entry name" value="Homeodomain-like"/>
    <property type="match status" value="1"/>
</dbReference>
<dbReference type="PROSITE" id="PS50977">
    <property type="entry name" value="HTH_TETR_2"/>
    <property type="match status" value="1"/>
</dbReference>
<reference evidence="6 7" key="1">
    <citation type="journal article" date="2015" name="Int. J. Syst. Evol. Microbiol.">
        <title>Micromonospora costi sp. nov., isolated from a leaf of Costus speciosus.</title>
        <authorList>
            <person name="Thawai C."/>
        </authorList>
    </citation>
    <scope>NUCLEOTIDE SEQUENCE [LARGE SCALE GENOMIC DNA]</scope>
    <source>
        <strain evidence="6 7">CS1-12</strain>
    </source>
</reference>
<dbReference type="InterPro" id="IPR001647">
    <property type="entry name" value="HTH_TetR"/>
</dbReference>
<protein>
    <submittedName>
        <fullName evidence="6">TetR/AcrR family transcriptional regulator</fullName>
    </submittedName>
</protein>
<keyword evidence="2 4" id="KW-0238">DNA-binding</keyword>
<gene>
    <name evidence="6" type="ORF">D7193_30465</name>
</gene>
<evidence type="ECO:0000256" key="3">
    <source>
        <dbReference type="ARBA" id="ARBA00023163"/>
    </source>
</evidence>
<dbReference type="PANTHER" id="PTHR30055">
    <property type="entry name" value="HTH-TYPE TRANSCRIPTIONAL REGULATOR RUTR"/>
    <property type="match status" value="1"/>
</dbReference>
<keyword evidence="3" id="KW-0804">Transcription</keyword>
<dbReference type="GO" id="GO:0003700">
    <property type="term" value="F:DNA-binding transcription factor activity"/>
    <property type="evidence" value="ECO:0007669"/>
    <property type="project" value="TreeGrafter"/>
</dbReference>
<accession>A0A3A9ZRU9</accession>
<organism evidence="6 7">
    <name type="scientific">Micromonospora costi</name>
    <dbReference type="NCBI Taxonomy" id="1530042"/>
    <lineage>
        <taxon>Bacteria</taxon>
        <taxon>Bacillati</taxon>
        <taxon>Actinomycetota</taxon>
        <taxon>Actinomycetes</taxon>
        <taxon>Micromonosporales</taxon>
        <taxon>Micromonosporaceae</taxon>
        <taxon>Micromonospora</taxon>
    </lineage>
</organism>
<comment type="caution">
    <text evidence="6">The sequence shown here is derived from an EMBL/GenBank/DDBJ whole genome shotgun (WGS) entry which is preliminary data.</text>
</comment>
<feature type="domain" description="HTH tetR-type" evidence="5">
    <location>
        <begin position="3"/>
        <end position="63"/>
    </location>
</feature>
<proteinExistence type="predicted"/>